<proteinExistence type="predicted"/>
<keyword evidence="1" id="KW-0378">Hydrolase</keyword>
<dbReference type="PANTHER" id="PTHR42648">
    <property type="entry name" value="TRANSPOSASE, PUTATIVE-RELATED"/>
    <property type="match status" value="1"/>
</dbReference>
<dbReference type="InterPro" id="IPR001584">
    <property type="entry name" value="Integrase_cat-core"/>
</dbReference>
<dbReference type="Pfam" id="PF25597">
    <property type="entry name" value="SH3_retrovirus"/>
    <property type="match status" value="1"/>
</dbReference>
<feature type="region of interest" description="Disordered" evidence="2">
    <location>
        <begin position="369"/>
        <end position="390"/>
    </location>
</feature>
<keyword evidence="1" id="KW-0645">Protease</keyword>
<evidence type="ECO:0000313" key="4">
    <source>
        <dbReference type="EMBL" id="KAK9073624.1"/>
    </source>
</evidence>
<reference evidence="4 5" key="1">
    <citation type="submission" date="2024-04" db="EMBL/GenBank/DDBJ databases">
        <title>The reference genome of an endangered Asteraceae, Deinandra increscens subsp. villosa, native to the Central Coast of California.</title>
        <authorList>
            <person name="Guilliams M."/>
            <person name="Hasenstab-Lehman K."/>
            <person name="Meyer R."/>
            <person name="Mcevoy S."/>
        </authorList>
    </citation>
    <scope>NUCLEOTIDE SEQUENCE [LARGE SCALE GENOMIC DNA]</scope>
    <source>
        <tissue evidence="4">Leaf</tissue>
    </source>
</reference>
<dbReference type="PROSITE" id="PS50994">
    <property type="entry name" value="INTEGRASE"/>
    <property type="match status" value="1"/>
</dbReference>
<dbReference type="InterPro" id="IPR054722">
    <property type="entry name" value="PolX-like_BBD"/>
</dbReference>
<accession>A0AAP0DEU6</accession>
<dbReference type="AlphaFoldDB" id="A0AAP0DEU6"/>
<dbReference type="Pfam" id="PF22936">
    <property type="entry name" value="Pol_BBD"/>
    <property type="match status" value="1"/>
</dbReference>
<dbReference type="GO" id="GO:0015074">
    <property type="term" value="P:DNA integration"/>
    <property type="evidence" value="ECO:0007669"/>
    <property type="project" value="InterPro"/>
</dbReference>
<evidence type="ECO:0000256" key="1">
    <source>
        <dbReference type="ARBA" id="ARBA00022670"/>
    </source>
</evidence>
<dbReference type="GO" id="GO:0008233">
    <property type="term" value="F:peptidase activity"/>
    <property type="evidence" value="ECO:0007669"/>
    <property type="project" value="UniProtKB-KW"/>
</dbReference>
<evidence type="ECO:0000313" key="5">
    <source>
        <dbReference type="Proteomes" id="UP001408789"/>
    </source>
</evidence>
<dbReference type="PANTHER" id="PTHR42648:SF25">
    <property type="entry name" value="RNA-DIRECTED DNA POLYMERASE"/>
    <property type="match status" value="1"/>
</dbReference>
<dbReference type="InterPro" id="IPR012337">
    <property type="entry name" value="RNaseH-like_sf"/>
</dbReference>
<keyword evidence="5" id="KW-1185">Reference proteome</keyword>
<organism evidence="4 5">
    <name type="scientific">Deinandra increscens subsp. villosa</name>
    <dbReference type="NCBI Taxonomy" id="3103831"/>
    <lineage>
        <taxon>Eukaryota</taxon>
        <taxon>Viridiplantae</taxon>
        <taxon>Streptophyta</taxon>
        <taxon>Embryophyta</taxon>
        <taxon>Tracheophyta</taxon>
        <taxon>Spermatophyta</taxon>
        <taxon>Magnoliopsida</taxon>
        <taxon>eudicotyledons</taxon>
        <taxon>Gunneridae</taxon>
        <taxon>Pentapetalae</taxon>
        <taxon>asterids</taxon>
        <taxon>campanulids</taxon>
        <taxon>Asterales</taxon>
        <taxon>Asteraceae</taxon>
        <taxon>Asteroideae</taxon>
        <taxon>Heliantheae alliance</taxon>
        <taxon>Madieae</taxon>
        <taxon>Madiinae</taxon>
        <taxon>Deinandra</taxon>
    </lineage>
</organism>
<dbReference type="Proteomes" id="UP001408789">
    <property type="component" value="Unassembled WGS sequence"/>
</dbReference>
<dbReference type="InterPro" id="IPR039537">
    <property type="entry name" value="Retrotran_Ty1/copia-like"/>
</dbReference>
<protein>
    <recommendedName>
        <fullName evidence="3">Integrase catalytic domain-containing protein</fullName>
    </recommendedName>
</protein>
<dbReference type="InterPro" id="IPR057670">
    <property type="entry name" value="SH3_retrovirus"/>
</dbReference>
<dbReference type="EMBL" id="JBCNJP010000009">
    <property type="protein sequence ID" value="KAK9073624.1"/>
    <property type="molecule type" value="Genomic_DNA"/>
</dbReference>
<name>A0AAP0DEU6_9ASTR</name>
<evidence type="ECO:0000256" key="2">
    <source>
        <dbReference type="SAM" id="MobiDB-lite"/>
    </source>
</evidence>
<gene>
    <name evidence="4" type="ORF">SSX86_007948</name>
</gene>
<dbReference type="GO" id="GO:0003676">
    <property type="term" value="F:nucleic acid binding"/>
    <property type="evidence" value="ECO:0007669"/>
    <property type="project" value="InterPro"/>
</dbReference>
<evidence type="ECO:0000259" key="3">
    <source>
        <dbReference type="PROSITE" id="PS50994"/>
    </source>
</evidence>
<comment type="caution">
    <text evidence="4">The sequence shown here is derived from an EMBL/GenBank/DDBJ whole genome shotgun (WGS) entry which is preliminary data.</text>
</comment>
<dbReference type="SUPFAM" id="SSF53098">
    <property type="entry name" value="Ribonuclease H-like"/>
    <property type="match status" value="1"/>
</dbReference>
<dbReference type="GO" id="GO:0006508">
    <property type="term" value="P:proteolysis"/>
    <property type="evidence" value="ECO:0007669"/>
    <property type="project" value="UniProtKB-KW"/>
</dbReference>
<feature type="domain" description="Integrase catalytic" evidence="3">
    <location>
        <begin position="180"/>
        <end position="249"/>
    </location>
</feature>
<sequence>MDDSEDPALLMVCAEETRERVFLNEVSVIPSRFGSQGTKEEAEGIEWYLDNGASNHMTGNGSLFSSLNTNVVGKVKFGDGSSIEVEAERGCETRIKDEYLWLYDRLGKLILKVKRSLNRLYKAVLNAGTAMCFHTRLEGKHVRDPFPKETVYRAKQPLELVSMDLCGPITPETKSDIRLLTAPYSPQQNGAVERRNRTVMNMTRCILKEMDMPHVYKAEGVRHSVYILNRLPTKALKDATPYTLIKGKMPSLEYLRVFYCVGHVKIIGPDLKKLDTRNKPMIHLGFQEGTKGYRMLDVSKGKIVISRDVKFDEKRKWSWDKSDSTIIFEKVTESSESVFELADQIEENDNEAVDTSDSDNDTLEDQVAGESGEIPDLGGTSEVESSRRSCRVRNAPAHLKDYVLDKRVRLAGHAEEVDDQVNLLLAQEEEPSSYVEASKSKV</sequence>
<dbReference type="InterPro" id="IPR036397">
    <property type="entry name" value="RNaseH_sf"/>
</dbReference>
<dbReference type="Gene3D" id="3.30.420.10">
    <property type="entry name" value="Ribonuclease H-like superfamily/Ribonuclease H"/>
    <property type="match status" value="1"/>
</dbReference>